<evidence type="ECO:0000256" key="4">
    <source>
        <dbReference type="ARBA" id="ARBA00022833"/>
    </source>
</evidence>
<dbReference type="PANTHER" id="PTHR24215">
    <property type="entry name" value="RHO-GTPASE-ACTIVATING PROTEIN LRG1"/>
    <property type="match status" value="1"/>
</dbReference>
<evidence type="ECO:0000256" key="8">
    <source>
        <dbReference type="SAM" id="MobiDB-lite"/>
    </source>
</evidence>
<dbReference type="PROSITE" id="PS00478">
    <property type="entry name" value="LIM_DOMAIN_1"/>
    <property type="match status" value="2"/>
</dbReference>
<evidence type="ECO:0000313" key="10">
    <source>
        <dbReference type="EMBL" id="CAG8481536.1"/>
    </source>
</evidence>
<keyword evidence="6" id="KW-0539">Nucleus</keyword>
<comment type="caution">
    <text evidence="10">The sequence shown here is derived from an EMBL/GenBank/DDBJ whole genome shotgun (WGS) entry which is preliminary data.</text>
</comment>
<dbReference type="GO" id="GO:0030036">
    <property type="term" value="P:actin cytoskeleton organization"/>
    <property type="evidence" value="ECO:0007669"/>
    <property type="project" value="TreeGrafter"/>
</dbReference>
<dbReference type="Pfam" id="PF00412">
    <property type="entry name" value="LIM"/>
    <property type="match status" value="2"/>
</dbReference>
<dbReference type="GO" id="GO:0046872">
    <property type="term" value="F:metal ion binding"/>
    <property type="evidence" value="ECO:0007669"/>
    <property type="project" value="UniProtKB-KW"/>
</dbReference>
<gene>
    <name evidence="10" type="ORF">AGERDE_LOCUS3259</name>
</gene>
<dbReference type="InterPro" id="IPR001781">
    <property type="entry name" value="Znf_LIM"/>
</dbReference>
<dbReference type="OrthoDB" id="8062037at2759"/>
<dbReference type="PROSITE" id="PS50023">
    <property type="entry name" value="LIM_DOMAIN_2"/>
    <property type="match status" value="2"/>
</dbReference>
<reference evidence="10" key="1">
    <citation type="submission" date="2021-06" db="EMBL/GenBank/DDBJ databases">
        <authorList>
            <person name="Kallberg Y."/>
            <person name="Tangrot J."/>
            <person name="Rosling A."/>
        </authorList>
    </citation>
    <scope>NUCLEOTIDE SEQUENCE</scope>
    <source>
        <strain evidence="10">MT106</strain>
    </source>
</reference>
<dbReference type="GO" id="GO:0005634">
    <property type="term" value="C:nucleus"/>
    <property type="evidence" value="ECO:0007669"/>
    <property type="project" value="UniProtKB-SubCell"/>
</dbReference>
<evidence type="ECO:0000256" key="1">
    <source>
        <dbReference type="ARBA" id="ARBA00004123"/>
    </source>
</evidence>
<evidence type="ECO:0000256" key="6">
    <source>
        <dbReference type="ARBA" id="ARBA00023242"/>
    </source>
</evidence>
<feature type="region of interest" description="Disordered" evidence="8">
    <location>
        <begin position="83"/>
        <end position="115"/>
    </location>
</feature>
<keyword evidence="2 7" id="KW-0479">Metal-binding</keyword>
<dbReference type="PANTHER" id="PTHR24215:SF35">
    <property type="entry name" value="MUSCLE LIM PROTEIN MLP84B"/>
    <property type="match status" value="1"/>
</dbReference>
<dbReference type="GO" id="GO:0005737">
    <property type="term" value="C:cytoplasm"/>
    <property type="evidence" value="ECO:0007669"/>
    <property type="project" value="TreeGrafter"/>
</dbReference>
<accession>A0A9N8Z7J5</accession>
<name>A0A9N8Z7J5_9GLOM</name>
<feature type="domain" description="LIM zinc-binding" evidence="9">
    <location>
        <begin position="146"/>
        <end position="206"/>
    </location>
</feature>
<dbReference type="EMBL" id="CAJVPL010000309">
    <property type="protein sequence ID" value="CAG8481536.1"/>
    <property type="molecule type" value="Genomic_DNA"/>
</dbReference>
<dbReference type="CDD" id="cd09326">
    <property type="entry name" value="LIM_CRP_like"/>
    <property type="match status" value="2"/>
</dbReference>
<evidence type="ECO:0000256" key="2">
    <source>
        <dbReference type="ARBA" id="ARBA00022723"/>
    </source>
</evidence>
<feature type="compositionally biased region" description="Basic and acidic residues" evidence="8">
    <location>
        <begin position="85"/>
        <end position="103"/>
    </location>
</feature>
<keyword evidence="3" id="KW-0677">Repeat</keyword>
<dbReference type="Proteomes" id="UP000789831">
    <property type="component" value="Unassembled WGS sequence"/>
</dbReference>
<dbReference type="AlphaFoldDB" id="A0A9N8Z7J5"/>
<proteinExistence type="predicted"/>
<dbReference type="Gene3D" id="2.10.110.10">
    <property type="entry name" value="Cysteine Rich Protein"/>
    <property type="match status" value="2"/>
</dbReference>
<keyword evidence="5 7" id="KW-0440">LIM domain</keyword>
<feature type="domain" description="LIM zinc-binding" evidence="9">
    <location>
        <begin position="9"/>
        <end position="69"/>
    </location>
</feature>
<dbReference type="SMART" id="SM00132">
    <property type="entry name" value="LIM"/>
    <property type="match status" value="2"/>
</dbReference>
<protein>
    <submittedName>
        <fullName evidence="10">5349_t:CDS:1</fullName>
    </submittedName>
</protein>
<keyword evidence="11" id="KW-1185">Reference proteome</keyword>
<organism evidence="10 11">
    <name type="scientific">Ambispora gerdemannii</name>
    <dbReference type="NCBI Taxonomy" id="144530"/>
    <lineage>
        <taxon>Eukaryota</taxon>
        <taxon>Fungi</taxon>
        <taxon>Fungi incertae sedis</taxon>
        <taxon>Mucoromycota</taxon>
        <taxon>Glomeromycotina</taxon>
        <taxon>Glomeromycetes</taxon>
        <taxon>Archaeosporales</taxon>
        <taxon>Ambisporaceae</taxon>
        <taxon>Ambispora</taxon>
    </lineage>
</organism>
<dbReference type="FunFam" id="2.10.110.10:FF:000001">
    <property type="entry name" value="Cysteine and glycine-rich protein 1"/>
    <property type="match status" value="2"/>
</dbReference>
<evidence type="ECO:0000256" key="7">
    <source>
        <dbReference type="PROSITE-ProRule" id="PRU00125"/>
    </source>
</evidence>
<comment type="subcellular location">
    <subcellularLocation>
        <location evidence="1">Nucleus</location>
    </subcellularLocation>
</comment>
<evidence type="ECO:0000313" key="11">
    <source>
        <dbReference type="Proteomes" id="UP000789831"/>
    </source>
</evidence>
<evidence type="ECO:0000256" key="3">
    <source>
        <dbReference type="ARBA" id="ARBA00022737"/>
    </source>
</evidence>
<evidence type="ECO:0000256" key="5">
    <source>
        <dbReference type="ARBA" id="ARBA00023038"/>
    </source>
</evidence>
<keyword evidence="4 7" id="KW-0862">Zinc</keyword>
<sequence length="225" mass="24888">MSSRWGGTPKCPRCETSVYMAEQVIGPNGPWHRACLACIDCKKRLDSYTLAEHEGEAYCRTCHGRRFGPKGYGFASGTSFLNTERPVDNKKDENEMLKSHTSEKLSQSPPTMSPTHSITPSYGFFSSQSQAKRSSSRRWSHPANNDICPRCSKAVYAAEAVLGAGVKYHKLCLRCTQCSKLLDSTNMTDRDSKIYCRLCYSKEFGPKGYGYGGGAAFLTTEGTAR</sequence>
<feature type="compositionally biased region" description="Polar residues" evidence="8">
    <location>
        <begin position="104"/>
        <end position="115"/>
    </location>
</feature>
<dbReference type="SUPFAM" id="SSF57716">
    <property type="entry name" value="Glucocorticoid receptor-like (DNA-binding domain)"/>
    <property type="match status" value="4"/>
</dbReference>
<evidence type="ECO:0000259" key="9">
    <source>
        <dbReference type="PROSITE" id="PS50023"/>
    </source>
</evidence>